<gene>
    <name evidence="9" type="ORF">GCM10007875_17840</name>
</gene>
<keyword evidence="4" id="KW-0249">Electron transport</keyword>
<evidence type="ECO:0000256" key="2">
    <source>
        <dbReference type="ARBA" id="ARBA00022617"/>
    </source>
</evidence>
<accession>A0ABQ5YQ23</accession>
<dbReference type="RefSeq" id="WP_284281331.1">
    <property type="nucleotide sequence ID" value="NZ_BSOJ01000015.1"/>
</dbReference>
<dbReference type="SUPFAM" id="SSF46626">
    <property type="entry name" value="Cytochrome c"/>
    <property type="match status" value="1"/>
</dbReference>
<dbReference type="PROSITE" id="PS51007">
    <property type="entry name" value="CYTC"/>
    <property type="match status" value="1"/>
</dbReference>
<dbReference type="Proteomes" id="UP001156664">
    <property type="component" value="Unassembled WGS sequence"/>
</dbReference>
<keyword evidence="2 6" id="KW-0349">Heme</keyword>
<feature type="chain" id="PRO_5046380986" description="Cytochrome c domain-containing protein" evidence="7">
    <location>
        <begin position="21"/>
        <end position="110"/>
    </location>
</feature>
<dbReference type="PANTHER" id="PTHR33751:SF9">
    <property type="entry name" value="CYTOCHROME C4"/>
    <property type="match status" value="1"/>
</dbReference>
<evidence type="ECO:0000256" key="6">
    <source>
        <dbReference type="PROSITE-ProRule" id="PRU00433"/>
    </source>
</evidence>
<dbReference type="PANTHER" id="PTHR33751">
    <property type="entry name" value="CBB3-TYPE CYTOCHROME C OXIDASE SUBUNIT FIXP"/>
    <property type="match status" value="1"/>
</dbReference>
<protein>
    <recommendedName>
        <fullName evidence="8">Cytochrome c domain-containing protein</fullName>
    </recommendedName>
</protein>
<keyword evidence="3 6" id="KW-0479">Metal-binding</keyword>
<proteinExistence type="predicted"/>
<keyword evidence="10" id="KW-1185">Reference proteome</keyword>
<dbReference type="InterPro" id="IPR008168">
    <property type="entry name" value="Cyt_C_IC"/>
</dbReference>
<reference evidence="10" key="1">
    <citation type="journal article" date="2019" name="Int. J. Syst. Evol. Microbiol.">
        <title>The Global Catalogue of Microorganisms (GCM) 10K type strain sequencing project: providing services to taxonomists for standard genome sequencing and annotation.</title>
        <authorList>
            <consortium name="The Broad Institute Genomics Platform"/>
            <consortium name="The Broad Institute Genome Sequencing Center for Infectious Disease"/>
            <person name="Wu L."/>
            <person name="Ma J."/>
        </authorList>
    </citation>
    <scope>NUCLEOTIDE SEQUENCE [LARGE SCALE GENOMIC DNA]</scope>
    <source>
        <strain evidence="10">NBRC 105857</strain>
    </source>
</reference>
<dbReference type="InterPro" id="IPR036909">
    <property type="entry name" value="Cyt_c-like_dom_sf"/>
</dbReference>
<evidence type="ECO:0000256" key="3">
    <source>
        <dbReference type="ARBA" id="ARBA00022723"/>
    </source>
</evidence>
<feature type="domain" description="Cytochrome c" evidence="8">
    <location>
        <begin position="21"/>
        <end position="103"/>
    </location>
</feature>
<dbReference type="PRINTS" id="PR00605">
    <property type="entry name" value="CYTCHROMECIC"/>
</dbReference>
<dbReference type="Pfam" id="PF00034">
    <property type="entry name" value="Cytochrom_C"/>
    <property type="match status" value="1"/>
</dbReference>
<evidence type="ECO:0000256" key="7">
    <source>
        <dbReference type="SAM" id="SignalP"/>
    </source>
</evidence>
<evidence type="ECO:0000313" key="10">
    <source>
        <dbReference type="Proteomes" id="UP001156664"/>
    </source>
</evidence>
<evidence type="ECO:0000259" key="8">
    <source>
        <dbReference type="PROSITE" id="PS51007"/>
    </source>
</evidence>
<sequence length="110" mass="11871">MKKQMFAVAALFAFASFAHAGDLAAGKAKAEAQCAACHAQNGNWNKPLDPSYPKLAGQHKDYLIQALHEYQSGNRNNAIMGGQAATLNDQDIENLATYLSSLNGDLYLKK</sequence>
<organism evidence="9 10">
    <name type="scientific">Limnobacter litoralis</name>
    <dbReference type="NCBI Taxonomy" id="481366"/>
    <lineage>
        <taxon>Bacteria</taxon>
        <taxon>Pseudomonadati</taxon>
        <taxon>Pseudomonadota</taxon>
        <taxon>Betaproteobacteria</taxon>
        <taxon>Burkholderiales</taxon>
        <taxon>Burkholderiaceae</taxon>
        <taxon>Limnobacter</taxon>
    </lineage>
</organism>
<dbReference type="InterPro" id="IPR050597">
    <property type="entry name" value="Cytochrome_c_Oxidase_Subunit"/>
</dbReference>
<keyword evidence="7" id="KW-0732">Signal</keyword>
<dbReference type="EMBL" id="BSOJ01000015">
    <property type="protein sequence ID" value="GLR26694.1"/>
    <property type="molecule type" value="Genomic_DNA"/>
</dbReference>
<evidence type="ECO:0000256" key="1">
    <source>
        <dbReference type="ARBA" id="ARBA00022448"/>
    </source>
</evidence>
<evidence type="ECO:0000256" key="5">
    <source>
        <dbReference type="ARBA" id="ARBA00023004"/>
    </source>
</evidence>
<name>A0ABQ5YQ23_9BURK</name>
<keyword evidence="1" id="KW-0813">Transport</keyword>
<evidence type="ECO:0000256" key="4">
    <source>
        <dbReference type="ARBA" id="ARBA00022982"/>
    </source>
</evidence>
<dbReference type="Gene3D" id="1.10.760.10">
    <property type="entry name" value="Cytochrome c-like domain"/>
    <property type="match status" value="1"/>
</dbReference>
<comment type="caution">
    <text evidence="9">The sequence shown here is derived from an EMBL/GenBank/DDBJ whole genome shotgun (WGS) entry which is preliminary data.</text>
</comment>
<evidence type="ECO:0000313" key="9">
    <source>
        <dbReference type="EMBL" id="GLR26694.1"/>
    </source>
</evidence>
<keyword evidence="5 6" id="KW-0408">Iron</keyword>
<feature type="signal peptide" evidence="7">
    <location>
        <begin position="1"/>
        <end position="20"/>
    </location>
</feature>
<dbReference type="InterPro" id="IPR009056">
    <property type="entry name" value="Cyt_c-like_dom"/>
</dbReference>